<evidence type="ECO:0000313" key="2">
    <source>
        <dbReference type="Proteomes" id="UP001302321"/>
    </source>
</evidence>
<evidence type="ECO:0000313" key="1">
    <source>
        <dbReference type="EMBL" id="KAK4172007.1"/>
    </source>
</evidence>
<reference evidence="1" key="2">
    <citation type="submission" date="2023-05" db="EMBL/GenBank/DDBJ databases">
        <authorList>
            <consortium name="Lawrence Berkeley National Laboratory"/>
            <person name="Steindorff A."/>
            <person name="Hensen N."/>
            <person name="Bonometti L."/>
            <person name="Westerberg I."/>
            <person name="Brannstrom I.O."/>
            <person name="Guillou S."/>
            <person name="Cros-Aarteil S."/>
            <person name="Calhoun S."/>
            <person name="Haridas S."/>
            <person name="Kuo A."/>
            <person name="Mondo S."/>
            <person name="Pangilinan J."/>
            <person name="Riley R."/>
            <person name="Labutti K."/>
            <person name="Andreopoulos B."/>
            <person name="Lipzen A."/>
            <person name="Chen C."/>
            <person name="Yanf M."/>
            <person name="Daum C."/>
            <person name="Ng V."/>
            <person name="Clum A."/>
            <person name="Ohm R."/>
            <person name="Martin F."/>
            <person name="Silar P."/>
            <person name="Natvig D."/>
            <person name="Lalanne C."/>
            <person name="Gautier V."/>
            <person name="Ament-Velasquez S.L."/>
            <person name="Kruys A."/>
            <person name="Hutchinson M.I."/>
            <person name="Powell A.J."/>
            <person name="Barry K."/>
            <person name="Miller A.N."/>
            <person name="Grigoriev I.V."/>
            <person name="Debuchy R."/>
            <person name="Gladieux P."/>
            <person name="Thoren M.H."/>
            <person name="Johannesson H."/>
        </authorList>
    </citation>
    <scope>NUCLEOTIDE SEQUENCE</scope>
    <source>
        <strain evidence="1">CBS 892.96</strain>
    </source>
</reference>
<proteinExistence type="predicted"/>
<protein>
    <submittedName>
        <fullName evidence="1">Uncharacterized protein</fullName>
    </submittedName>
</protein>
<organism evidence="1 2">
    <name type="scientific">Triangularia setosa</name>
    <dbReference type="NCBI Taxonomy" id="2587417"/>
    <lineage>
        <taxon>Eukaryota</taxon>
        <taxon>Fungi</taxon>
        <taxon>Dikarya</taxon>
        <taxon>Ascomycota</taxon>
        <taxon>Pezizomycotina</taxon>
        <taxon>Sordariomycetes</taxon>
        <taxon>Sordariomycetidae</taxon>
        <taxon>Sordariales</taxon>
        <taxon>Podosporaceae</taxon>
        <taxon>Triangularia</taxon>
    </lineage>
</organism>
<sequence length="69" mass="8175">MAFIMAPYLFDSGRQADWGCFCLGCKEENDEQTRHFRVKYTREELLKHIARYGPVKETPWIPGRLMHVT</sequence>
<name>A0AAN6W1I2_9PEZI</name>
<dbReference type="AlphaFoldDB" id="A0AAN6W1I2"/>
<comment type="caution">
    <text evidence="1">The sequence shown here is derived from an EMBL/GenBank/DDBJ whole genome shotgun (WGS) entry which is preliminary data.</text>
</comment>
<gene>
    <name evidence="1" type="ORF">QBC36DRAFT_338846</name>
</gene>
<accession>A0AAN6W1I2</accession>
<keyword evidence="2" id="KW-1185">Reference proteome</keyword>
<dbReference type="Proteomes" id="UP001302321">
    <property type="component" value="Unassembled WGS sequence"/>
</dbReference>
<reference evidence="1" key="1">
    <citation type="journal article" date="2023" name="Mol. Phylogenet. Evol.">
        <title>Genome-scale phylogeny and comparative genomics of the fungal order Sordariales.</title>
        <authorList>
            <person name="Hensen N."/>
            <person name="Bonometti L."/>
            <person name="Westerberg I."/>
            <person name="Brannstrom I.O."/>
            <person name="Guillou S."/>
            <person name="Cros-Aarteil S."/>
            <person name="Calhoun S."/>
            <person name="Haridas S."/>
            <person name="Kuo A."/>
            <person name="Mondo S."/>
            <person name="Pangilinan J."/>
            <person name="Riley R."/>
            <person name="LaButti K."/>
            <person name="Andreopoulos B."/>
            <person name="Lipzen A."/>
            <person name="Chen C."/>
            <person name="Yan M."/>
            <person name="Daum C."/>
            <person name="Ng V."/>
            <person name="Clum A."/>
            <person name="Steindorff A."/>
            <person name="Ohm R.A."/>
            <person name="Martin F."/>
            <person name="Silar P."/>
            <person name="Natvig D.O."/>
            <person name="Lalanne C."/>
            <person name="Gautier V."/>
            <person name="Ament-Velasquez S.L."/>
            <person name="Kruys A."/>
            <person name="Hutchinson M.I."/>
            <person name="Powell A.J."/>
            <person name="Barry K."/>
            <person name="Miller A.N."/>
            <person name="Grigoriev I.V."/>
            <person name="Debuchy R."/>
            <person name="Gladieux P."/>
            <person name="Hiltunen Thoren M."/>
            <person name="Johannesson H."/>
        </authorList>
    </citation>
    <scope>NUCLEOTIDE SEQUENCE</scope>
    <source>
        <strain evidence="1">CBS 892.96</strain>
    </source>
</reference>
<dbReference type="EMBL" id="MU866476">
    <property type="protein sequence ID" value="KAK4172007.1"/>
    <property type="molecule type" value="Genomic_DNA"/>
</dbReference>